<gene>
    <name evidence="1" type="ORF">Pint_15729</name>
</gene>
<comment type="caution">
    <text evidence="1">The sequence shown here is derived from an EMBL/GenBank/DDBJ whole genome shotgun (WGS) entry which is preliminary data.</text>
</comment>
<name>A0ACC0ZDW0_9ROSI</name>
<protein>
    <submittedName>
        <fullName evidence="1">Uncharacterized protein</fullName>
    </submittedName>
</protein>
<proteinExistence type="predicted"/>
<dbReference type="EMBL" id="CM047737">
    <property type="protein sequence ID" value="KAJ0048723.1"/>
    <property type="molecule type" value="Genomic_DNA"/>
</dbReference>
<evidence type="ECO:0000313" key="2">
    <source>
        <dbReference type="Proteomes" id="UP001163603"/>
    </source>
</evidence>
<reference evidence="2" key="1">
    <citation type="journal article" date="2023" name="G3 (Bethesda)">
        <title>Genome assembly and association tests identify interacting loci associated with vigor, precocity, and sex in interspecific pistachio rootstocks.</title>
        <authorList>
            <person name="Palmer W."/>
            <person name="Jacygrad E."/>
            <person name="Sagayaradj S."/>
            <person name="Cavanaugh K."/>
            <person name="Han R."/>
            <person name="Bertier L."/>
            <person name="Beede B."/>
            <person name="Kafkas S."/>
            <person name="Golino D."/>
            <person name="Preece J."/>
            <person name="Michelmore R."/>
        </authorList>
    </citation>
    <scope>NUCLEOTIDE SEQUENCE [LARGE SCALE GENOMIC DNA]</scope>
</reference>
<accession>A0ACC0ZDW0</accession>
<evidence type="ECO:0000313" key="1">
    <source>
        <dbReference type="EMBL" id="KAJ0048723.1"/>
    </source>
</evidence>
<keyword evidence="2" id="KW-1185">Reference proteome</keyword>
<sequence>MKCFYIFKDKFRTNRKSKSAPEPRSPSKLANSELNRTTRSLPSPRSIPELYKEKEHNLRVFSLQELREATNGFNRMLKIGEGGFGSVYKGKIRPADGKGDPIDVAIKKLNRHGLQGMHSAMCTLALIVEGHKQWLAEVLFLGVVNHPNLVKLLGYCCVDDERGIQRLLIYEYMPNRSLEDHLFSRALPTLPWKKRLEIILGAAQGLAYLHEGLEIQVIYRDFKASNVLLDENFKPKLSDFGLAREGPTGDRTHVSTAVSTCYR</sequence>
<dbReference type="Proteomes" id="UP001163603">
    <property type="component" value="Chromosome 2"/>
</dbReference>
<organism evidence="1 2">
    <name type="scientific">Pistacia integerrima</name>
    <dbReference type="NCBI Taxonomy" id="434235"/>
    <lineage>
        <taxon>Eukaryota</taxon>
        <taxon>Viridiplantae</taxon>
        <taxon>Streptophyta</taxon>
        <taxon>Embryophyta</taxon>
        <taxon>Tracheophyta</taxon>
        <taxon>Spermatophyta</taxon>
        <taxon>Magnoliopsida</taxon>
        <taxon>eudicotyledons</taxon>
        <taxon>Gunneridae</taxon>
        <taxon>Pentapetalae</taxon>
        <taxon>rosids</taxon>
        <taxon>malvids</taxon>
        <taxon>Sapindales</taxon>
        <taxon>Anacardiaceae</taxon>
        <taxon>Pistacia</taxon>
    </lineage>
</organism>